<evidence type="ECO:0000256" key="7">
    <source>
        <dbReference type="PIRSR" id="PIRSR005091-2"/>
    </source>
</evidence>
<keyword evidence="7" id="KW-0479">Metal-binding</keyword>
<feature type="domain" description="Sulfatase N-terminal" evidence="10">
    <location>
        <begin position="268"/>
        <end position="541"/>
    </location>
</feature>
<dbReference type="GO" id="GO:0046872">
    <property type="term" value="F:metal ion binding"/>
    <property type="evidence" value="ECO:0007669"/>
    <property type="project" value="UniProtKB-KW"/>
</dbReference>
<dbReference type="InterPro" id="IPR017850">
    <property type="entry name" value="Alkaline_phosphatase_core_sf"/>
</dbReference>
<evidence type="ECO:0000256" key="8">
    <source>
        <dbReference type="PIRSR" id="PIRSR005091-3"/>
    </source>
</evidence>
<feature type="transmembrane region" description="Helical" evidence="9">
    <location>
        <begin position="171"/>
        <end position="192"/>
    </location>
</feature>
<dbReference type="InterPro" id="IPR050448">
    <property type="entry name" value="OpgB/LTA_synthase_biosynth"/>
</dbReference>
<evidence type="ECO:0000256" key="1">
    <source>
        <dbReference type="ARBA" id="ARBA00004651"/>
    </source>
</evidence>
<keyword evidence="4 9" id="KW-1133">Transmembrane helix</keyword>
<feature type="binding site" evidence="8">
    <location>
        <position position="485"/>
    </location>
    <ligand>
        <name>Mn(2+)</name>
        <dbReference type="ChEBI" id="CHEBI:29035"/>
    </ligand>
</feature>
<dbReference type="InterPro" id="IPR012160">
    <property type="entry name" value="LtaS-like"/>
</dbReference>
<evidence type="ECO:0000313" key="12">
    <source>
        <dbReference type="Proteomes" id="UP000253209"/>
    </source>
</evidence>
<protein>
    <recommendedName>
        <fullName evidence="10">Sulfatase N-terminal domain-containing protein</fullName>
    </recommendedName>
</protein>
<feature type="transmembrane region" description="Helical" evidence="9">
    <location>
        <begin position="86"/>
        <end position="106"/>
    </location>
</feature>
<feature type="binding site" evidence="8">
    <location>
        <position position="316"/>
    </location>
    <ligand>
        <name>Mn(2+)</name>
        <dbReference type="ChEBI" id="CHEBI:29035"/>
    </ligand>
</feature>
<dbReference type="PANTHER" id="PTHR47371:SF3">
    <property type="entry name" value="PHOSPHOGLYCEROL TRANSFERASE I"/>
    <property type="match status" value="1"/>
</dbReference>
<dbReference type="Gene3D" id="3.40.720.10">
    <property type="entry name" value="Alkaline Phosphatase, subunit A"/>
    <property type="match status" value="1"/>
</dbReference>
<sequence>MLRSLISFARFIIFWLVFAIITRATFELYFIDKLKKADFAEIIQTFIYGLRIDLSAAGYIAALPLLTFIITWFIPRAYVKPVILRIYVYLFVFIISLVTILNLNIFREWGTKISFRVFDTLYHSPSEAVASTGSSPIGLSIFIGIVLLTLGIVLSSYIIDFNFKKPVVPLYLKIPVALLLAGLNLLIIRGGLQVAPMNQSMAYFSDKQILNQCALNTEWNLIHNTIEYFKTPYNPYIFMPANNAATIVDSLYRVNKDTTERIFTTNRPNVVFIQLEGATADVFESLGGEKGVSPNFESFVKEGVLFNNILSSSDRTDKGIIAILSAFPSQATRTVIVDNYKQARMPSLITTFKDNGYGTSYFYGGESEFMNFKAYILSHKTDDLFDKTVFRPEDMNSKWGAHDDIVLTRQLEYLNEQKQPFFSYMQTLTNHEPFELPVKPRFPGEDLGDKFRSTSHYVDASLKTYFDEAKKQSWYKNTLFILVADHGHRLPKNTSDPFEPEKYHIPLLFLGEVIKPEYRGKRINKLGSQTDIAATLLAQLDMPHKQFKWSKNLLNPYSKEFAFFDWDNGFGLSFPQQTISYDNSGGRVIYIRNRNIPQAVNDSILLQGKAYMQQVFTDYMNF</sequence>
<dbReference type="GO" id="GO:0005886">
    <property type="term" value="C:plasma membrane"/>
    <property type="evidence" value="ECO:0007669"/>
    <property type="project" value="UniProtKB-SubCell"/>
</dbReference>
<feature type="transmembrane region" description="Helical" evidence="9">
    <location>
        <begin position="137"/>
        <end position="159"/>
    </location>
</feature>
<feature type="binding site" evidence="8">
    <location>
        <position position="486"/>
    </location>
    <ligand>
        <name>Mn(2+)</name>
        <dbReference type="ChEBI" id="CHEBI:29035"/>
    </ligand>
</feature>
<dbReference type="EMBL" id="QGDC01000002">
    <property type="protein sequence ID" value="RCH55993.1"/>
    <property type="molecule type" value="Genomic_DNA"/>
</dbReference>
<dbReference type="PIRSF" id="PIRSF005091">
    <property type="entry name" value="Mmb_sulf_HI1246"/>
    <property type="match status" value="1"/>
</dbReference>
<evidence type="ECO:0000256" key="9">
    <source>
        <dbReference type="SAM" id="Phobius"/>
    </source>
</evidence>
<feature type="active site" evidence="6">
    <location>
        <position position="316"/>
    </location>
</feature>
<comment type="subcellular location">
    <subcellularLocation>
        <location evidence="1">Cell membrane</location>
        <topology evidence="1">Multi-pass membrane protein</topology>
    </subcellularLocation>
</comment>
<keyword evidence="5 9" id="KW-0472">Membrane</keyword>
<evidence type="ECO:0000256" key="3">
    <source>
        <dbReference type="ARBA" id="ARBA00022692"/>
    </source>
</evidence>
<organism evidence="11 12">
    <name type="scientific">Mucilaginibacter hurinus</name>
    <dbReference type="NCBI Taxonomy" id="2201324"/>
    <lineage>
        <taxon>Bacteria</taxon>
        <taxon>Pseudomonadati</taxon>
        <taxon>Bacteroidota</taxon>
        <taxon>Sphingobacteriia</taxon>
        <taxon>Sphingobacteriales</taxon>
        <taxon>Sphingobacteriaceae</taxon>
        <taxon>Mucilaginibacter</taxon>
    </lineage>
</organism>
<dbReference type="AlphaFoldDB" id="A0A367GTG5"/>
<dbReference type="Pfam" id="PF00884">
    <property type="entry name" value="Sulfatase"/>
    <property type="match status" value="1"/>
</dbReference>
<dbReference type="Proteomes" id="UP000253209">
    <property type="component" value="Unassembled WGS sequence"/>
</dbReference>
<dbReference type="InterPro" id="IPR000917">
    <property type="entry name" value="Sulfatase_N"/>
</dbReference>
<feature type="transmembrane region" description="Helical" evidence="9">
    <location>
        <begin position="52"/>
        <end position="74"/>
    </location>
</feature>
<dbReference type="RefSeq" id="WP_114004030.1">
    <property type="nucleotide sequence ID" value="NZ_QGDC01000002.1"/>
</dbReference>
<evidence type="ECO:0000256" key="5">
    <source>
        <dbReference type="ARBA" id="ARBA00023136"/>
    </source>
</evidence>
<name>A0A367GTG5_9SPHI</name>
<feature type="binding site" evidence="7">
    <location>
        <position position="431"/>
    </location>
    <ligand>
        <name>substrate</name>
    </ligand>
</feature>
<dbReference type="CDD" id="cd16015">
    <property type="entry name" value="LTA_synthase"/>
    <property type="match status" value="1"/>
</dbReference>
<dbReference type="SUPFAM" id="SSF53649">
    <property type="entry name" value="Alkaline phosphatase-like"/>
    <property type="match status" value="1"/>
</dbReference>
<evidence type="ECO:0000313" key="11">
    <source>
        <dbReference type="EMBL" id="RCH55993.1"/>
    </source>
</evidence>
<evidence type="ECO:0000256" key="4">
    <source>
        <dbReference type="ARBA" id="ARBA00022989"/>
    </source>
</evidence>
<evidence type="ECO:0000259" key="10">
    <source>
        <dbReference type="Pfam" id="PF00884"/>
    </source>
</evidence>
<comment type="caution">
    <text evidence="11">The sequence shown here is derived from an EMBL/GenBank/DDBJ whole genome shotgun (WGS) entry which is preliminary data.</text>
</comment>
<keyword evidence="2" id="KW-1003">Cell membrane</keyword>
<keyword evidence="7" id="KW-0464">Manganese</keyword>
<evidence type="ECO:0000256" key="6">
    <source>
        <dbReference type="PIRSR" id="PIRSR005091-1"/>
    </source>
</evidence>
<feature type="binding site" evidence="8">
    <location>
        <position position="276"/>
    </location>
    <ligand>
        <name>Mn(2+)</name>
        <dbReference type="ChEBI" id="CHEBI:29035"/>
    </ligand>
</feature>
<keyword evidence="12" id="KW-1185">Reference proteome</keyword>
<gene>
    <name evidence="11" type="ORF">DJ568_04390</name>
</gene>
<dbReference type="OrthoDB" id="9777768at2"/>
<dbReference type="PANTHER" id="PTHR47371">
    <property type="entry name" value="LIPOTEICHOIC ACID SYNTHASE"/>
    <property type="match status" value="1"/>
</dbReference>
<evidence type="ECO:0000256" key="2">
    <source>
        <dbReference type="ARBA" id="ARBA00022475"/>
    </source>
</evidence>
<keyword evidence="3 9" id="KW-0812">Transmembrane</keyword>
<proteinExistence type="predicted"/>
<feature type="transmembrane region" description="Helical" evidence="9">
    <location>
        <begin position="12"/>
        <end position="31"/>
    </location>
</feature>
<accession>A0A367GTG5</accession>
<dbReference type="Gene3D" id="3.30.1120.80">
    <property type="match status" value="1"/>
</dbReference>
<reference evidence="11 12" key="1">
    <citation type="submission" date="2018-05" db="EMBL/GenBank/DDBJ databases">
        <title>Mucilaginibacter hurinus sp. nov., isolated from briquette warehouse soil.</title>
        <authorList>
            <person name="Choi L."/>
        </authorList>
    </citation>
    <scope>NUCLEOTIDE SEQUENCE [LARGE SCALE GENOMIC DNA]</scope>
    <source>
        <strain evidence="11 12">ZR32</strain>
    </source>
</reference>